<dbReference type="EMBL" id="SSTG01000214">
    <property type="protein sequence ID" value="THG42648.1"/>
    <property type="molecule type" value="Genomic_DNA"/>
</dbReference>
<proteinExistence type="predicted"/>
<reference evidence="1" key="1">
    <citation type="submission" date="2019-04" db="EMBL/GenBank/DDBJ databases">
        <title>Microbes associate with the intestines of laboratory mice.</title>
        <authorList>
            <person name="Navarre W."/>
            <person name="Wong E."/>
            <person name="Huang K.C."/>
            <person name="Tropini C."/>
            <person name="Ng K."/>
            <person name="Yu B."/>
        </authorList>
    </citation>
    <scope>NUCLEOTIDE SEQUENCE</scope>
    <source>
        <strain evidence="1">NM86_A22</strain>
    </source>
</reference>
<dbReference type="Proteomes" id="UP000305401">
    <property type="component" value="Unassembled WGS sequence"/>
</dbReference>
<accession>A0AC61S2M8</accession>
<evidence type="ECO:0000313" key="2">
    <source>
        <dbReference type="Proteomes" id="UP000305401"/>
    </source>
</evidence>
<keyword evidence="2" id="KW-1185">Reference proteome</keyword>
<protein>
    <submittedName>
        <fullName evidence="1">HlyC/CorC family transporter</fullName>
    </submittedName>
</protein>
<evidence type="ECO:0000313" key="1">
    <source>
        <dbReference type="EMBL" id="THG42648.1"/>
    </source>
</evidence>
<organism evidence="1 2">
    <name type="scientific">Muribaculum caecicola</name>
    <dbReference type="NCBI Taxonomy" id="3038144"/>
    <lineage>
        <taxon>Bacteria</taxon>
        <taxon>Pseudomonadati</taxon>
        <taxon>Bacteroidota</taxon>
        <taxon>Bacteroidia</taxon>
        <taxon>Bacteroidales</taxon>
        <taxon>Muribaculaceae</taxon>
        <taxon>Muribaculum</taxon>
    </lineage>
</organism>
<comment type="caution">
    <text evidence="1">The sequence shown here is derived from an EMBL/GenBank/DDBJ whole genome shotgun (WGS) entry which is preliminary data.</text>
</comment>
<sequence length="344" mass="38616">MALLLLYLFGAIFLSFICSVLESVLLSTPISFISMKESEGNKTAARLLDFKNNIDKPIAAILSLNTIAHTIGAAGVGAQAVNIWGESVFGLVSAILTFLILVFSEIIPKTIGASYWRSLALPSTRFIRVLIWVTYPLVILTEYITRIFTPKEHIPVVSREEISAIVDVGVEEGQIRQEESRMIQSFIKLVNVKASQIMTPNIVVAMAPENMTLEDFFEHDEYKPFSRIPVYAETRDYVTGYILKDEVLSNLSEDHDKMTLSKLARPIMSFNENATVSEIWEQMSTKKDHISIIVDQYGALRGIVTMEDVIETMLGVEIVDELDTVADMQDVAKQKSLRMQGRRK</sequence>
<name>A0AC61S2M8_9BACT</name>
<gene>
    <name evidence="1" type="ORF">E5990_10760</name>
</gene>